<gene>
    <name evidence="1" type="ORF">BRCON_2546</name>
</gene>
<dbReference type="EMBL" id="CP030759">
    <property type="protein sequence ID" value="AXA37288.1"/>
    <property type="molecule type" value="Genomic_DNA"/>
</dbReference>
<proteinExistence type="predicted"/>
<dbReference type="AlphaFoldDB" id="A0A2Z4Y8Y6"/>
<evidence type="ECO:0000313" key="1">
    <source>
        <dbReference type="EMBL" id="AXA37288.1"/>
    </source>
</evidence>
<evidence type="ECO:0000313" key="2">
    <source>
        <dbReference type="Proteomes" id="UP000262583"/>
    </source>
</evidence>
<accession>A0A2Z4Y8Y6</accession>
<sequence>MISSAMVVEALRAVELATVVRDSRVPPRTATGVVVFGSREVVAFFPLRGGAAIAGQGMKDKNT</sequence>
<protein>
    <submittedName>
        <fullName evidence="1">Uncharacterized protein</fullName>
    </submittedName>
</protein>
<reference evidence="1 2" key="1">
    <citation type="submission" date="2018-05" db="EMBL/GenBank/DDBJ databases">
        <title>A metagenomic window into the 2 km-deep terrestrial subsurface aquifer revealed taxonomically and functionally diverse microbial community comprising novel uncultured bacterial lineages.</title>
        <authorList>
            <person name="Kadnikov V.V."/>
            <person name="Mardanov A.V."/>
            <person name="Beletsky A.V."/>
            <person name="Banks D."/>
            <person name="Pimenov N.V."/>
            <person name="Frank Y.A."/>
            <person name="Karnachuk O.V."/>
            <person name="Ravin N.V."/>
        </authorList>
    </citation>
    <scope>NUCLEOTIDE SEQUENCE [LARGE SCALE GENOMIC DNA]</scope>
    <source>
        <strain evidence="1">BY</strain>
    </source>
</reference>
<dbReference type="KEGG" id="schv:BRCON_2546"/>
<name>A0A2Z4Y8Y6_SUMC1</name>
<organism evidence="1 2">
    <name type="scientific">Sumerlaea chitinivorans</name>
    <dbReference type="NCBI Taxonomy" id="2250252"/>
    <lineage>
        <taxon>Bacteria</taxon>
        <taxon>Candidatus Sumerlaeota</taxon>
        <taxon>Candidatus Sumerlaeia</taxon>
        <taxon>Candidatus Sumerlaeales</taxon>
        <taxon>Candidatus Sumerlaeaceae</taxon>
        <taxon>Candidatus Sumerlaea</taxon>
    </lineage>
</organism>
<dbReference type="Proteomes" id="UP000262583">
    <property type="component" value="Chromosome"/>
</dbReference>